<dbReference type="InterPro" id="IPR046947">
    <property type="entry name" value="LytR-like"/>
</dbReference>
<reference evidence="2 3" key="1">
    <citation type="submission" date="2019-10" db="EMBL/GenBank/DDBJ databases">
        <title>Draft Genome Sequence of Cytophagaceae sp. SJW1-29.</title>
        <authorList>
            <person name="Choi A."/>
        </authorList>
    </citation>
    <scope>NUCLEOTIDE SEQUENCE [LARGE SCALE GENOMIC DNA]</scope>
    <source>
        <strain evidence="2 3">SJW1-29</strain>
    </source>
</reference>
<dbReference type="PANTHER" id="PTHR37299">
    <property type="entry name" value="TRANSCRIPTIONAL REGULATOR-RELATED"/>
    <property type="match status" value="1"/>
</dbReference>
<dbReference type="RefSeq" id="WP_152759200.1">
    <property type="nucleotide sequence ID" value="NZ_WHLY01000002.1"/>
</dbReference>
<dbReference type="Proteomes" id="UP000479293">
    <property type="component" value="Unassembled WGS sequence"/>
</dbReference>
<dbReference type="InterPro" id="IPR007492">
    <property type="entry name" value="LytTR_DNA-bd_dom"/>
</dbReference>
<sequence length="121" mass="13882">MNQPAAPTSCIHIGGYAHVQPEEILFCRGDSNYTHVYFVKRRKMTVATTLGTLEDRLTAEGFVRVNRSELVNRNHIENYDGHRVTLSNGTMMPISRRRRKDVRQQLESAFGVFQTLPLQYA</sequence>
<dbReference type="GO" id="GO:0000156">
    <property type="term" value="F:phosphorelay response regulator activity"/>
    <property type="evidence" value="ECO:0007669"/>
    <property type="project" value="InterPro"/>
</dbReference>
<name>A0A7C9FCJ7_9BACT</name>
<dbReference type="AlphaFoldDB" id="A0A7C9FCJ7"/>
<comment type="caution">
    <text evidence="2">The sequence shown here is derived from an EMBL/GenBank/DDBJ whole genome shotgun (WGS) entry which is preliminary data.</text>
</comment>
<dbReference type="SMART" id="SM00850">
    <property type="entry name" value="LytTR"/>
    <property type="match status" value="1"/>
</dbReference>
<evidence type="ECO:0000313" key="2">
    <source>
        <dbReference type="EMBL" id="MPR33690.1"/>
    </source>
</evidence>
<evidence type="ECO:0000259" key="1">
    <source>
        <dbReference type="PROSITE" id="PS50930"/>
    </source>
</evidence>
<feature type="domain" description="HTH LytTR-type" evidence="1">
    <location>
        <begin position="19"/>
        <end position="108"/>
    </location>
</feature>
<organism evidence="2 3">
    <name type="scientific">Salmonirosea aquatica</name>
    <dbReference type="NCBI Taxonomy" id="2654236"/>
    <lineage>
        <taxon>Bacteria</taxon>
        <taxon>Pseudomonadati</taxon>
        <taxon>Bacteroidota</taxon>
        <taxon>Cytophagia</taxon>
        <taxon>Cytophagales</taxon>
        <taxon>Spirosomataceae</taxon>
        <taxon>Salmonirosea</taxon>
    </lineage>
</organism>
<dbReference type="Pfam" id="PF04397">
    <property type="entry name" value="LytTR"/>
    <property type="match status" value="1"/>
</dbReference>
<protein>
    <recommendedName>
        <fullName evidence="1">HTH LytTR-type domain-containing protein</fullName>
    </recommendedName>
</protein>
<dbReference type="PROSITE" id="PS50930">
    <property type="entry name" value="HTH_LYTTR"/>
    <property type="match status" value="1"/>
</dbReference>
<gene>
    <name evidence="2" type="ORF">GBK04_09990</name>
</gene>
<evidence type="ECO:0000313" key="3">
    <source>
        <dbReference type="Proteomes" id="UP000479293"/>
    </source>
</evidence>
<proteinExistence type="predicted"/>
<dbReference type="EMBL" id="WHLY01000002">
    <property type="protein sequence ID" value="MPR33690.1"/>
    <property type="molecule type" value="Genomic_DNA"/>
</dbReference>
<dbReference type="Gene3D" id="2.40.50.1020">
    <property type="entry name" value="LytTr DNA-binding domain"/>
    <property type="match status" value="1"/>
</dbReference>
<dbReference type="PANTHER" id="PTHR37299:SF1">
    <property type="entry name" value="STAGE 0 SPORULATION PROTEIN A HOMOLOG"/>
    <property type="match status" value="1"/>
</dbReference>
<accession>A0A7C9FCJ7</accession>
<keyword evidence="3" id="KW-1185">Reference proteome</keyword>
<dbReference type="GO" id="GO:0003677">
    <property type="term" value="F:DNA binding"/>
    <property type="evidence" value="ECO:0007669"/>
    <property type="project" value="InterPro"/>
</dbReference>